<evidence type="ECO:0000256" key="2">
    <source>
        <dbReference type="ARBA" id="ARBA00022475"/>
    </source>
</evidence>
<dbReference type="KEGG" id="fgi:OP10G_2031"/>
<evidence type="ECO:0000313" key="10">
    <source>
        <dbReference type="EMBL" id="AIE85399.1"/>
    </source>
</evidence>
<evidence type="ECO:0000313" key="11">
    <source>
        <dbReference type="Proteomes" id="UP000027982"/>
    </source>
</evidence>
<dbReference type="Proteomes" id="UP000027982">
    <property type="component" value="Chromosome"/>
</dbReference>
<feature type="transmembrane region" description="Helical" evidence="7">
    <location>
        <begin position="21"/>
        <end position="42"/>
    </location>
</feature>
<evidence type="ECO:0000256" key="4">
    <source>
        <dbReference type="ARBA" id="ARBA00022989"/>
    </source>
</evidence>
<proteinExistence type="inferred from homology"/>
<dbReference type="AlphaFoldDB" id="A0A068NUW7"/>
<comment type="similarity">
    <text evidence="6">Belongs to the ABC-4 integral membrane protein family.</text>
</comment>
<dbReference type="RefSeq" id="WP_025226026.1">
    <property type="nucleotide sequence ID" value="NZ_CP007139.1"/>
</dbReference>
<evidence type="ECO:0000256" key="1">
    <source>
        <dbReference type="ARBA" id="ARBA00004651"/>
    </source>
</evidence>
<evidence type="ECO:0000256" key="3">
    <source>
        <dbReference type="ARBA" id="ARBA00022692"/>
    </source>
</evidence>
<accession>A0A068NUW7</accession>
<keyword evidence="5 7" id="KW-0472">Membrane</keyword>
<feature type="transmembrane region" description="Helical" evidence="7">
    <location>
        <begin position="278"/>
        <end position="303"/>
    </location>
</feature>
<evidence type="ECO:0000256" key="7">
    <source>
        <dbReference type="SAM" id="Phobius"/>
    </source>
</evidence>
<keyword evidence="11" id="KW-1185">Reference proteome</keyword>
<feature type="domain" description="ABC3 transporter permease C-terminal" evidence="8">
    <location>
        <begin position="283"/>
        <end position="395"/>
    </location>
</feature>
<dbReference type="InterPro" id="IPR025857">
    <property type="entry name" value="MacB_PCD"/>
</dbReference>
<name>A0A068NUW7_FIMGI</name>
<evidence type="ECO:0000259" key="9">
    <source>
        <dbReference type="Pfam" id="PF12704"/>
    </source>
</evidence>
<feature type="transmembrane region" description="Helical" evidence="7">
    <location>
        <begin position="365"/>
        <end position="385"/>
    </location>
</feature>
<dbReference type="InterPro" id="IPR050250">
    <property type="entry name" value="Macrolide_Exporter_MacB"/>
</dbReference>
<dbReference type="PANTHER" id="PTHR30572">
    <property type="entry name" value="MEMBRANE COMPONENT OF TRANSPORTER-RELATED"/>
    <property type="match status" value="1"/>
</dbReference>
<organism evidence="10 11">
    <name type="scientific">Fimbriimonas ginsengisoli Gsoil 348</name>
    <dbReference type="NCBI Taxonomy" id="661478"/>
    <lineage>
        <taxon>Bacteria</taxon>
        <taxon>Bacillati</taxon>
        <taxon>Armatimonadota</taxon>
        <taxon>Fimbriimonadia</taxon>
        <taxon>Fimbriimonadales</taxon>
        <taxon>Fimbriimonadaceae</taxon>
        <taxon>Fimbriimonas</taxon>
    </lineage>
</organism>
<gene>
    <name evidence="10" type="ORF">OP10G_2031</name>
</gene>
<dbReference type="eggNOG" id="COG0577">
    <property type="taxonomic scope" value="Bacteria"/>
</dbReference>
<evidence type="ECO:0000259" key="8">
    <source>
        <dbReference type="Pfam" id="PF02687"/>
    </source>
</evidence>
<feature type="transmembrane region" description="Helical" evidence="7">
    <location>
        <begin position="324"/>
        <end position="353"/>
    </location>
</feature>
<protein>
    <submittedName>
        <fullName evidence="10">Macrolide export ATP-binding/permease protein MacB</fullName>
    </submittedName>
</protein>
<evidence type="ECO:0000256" key="6">
    <source>
        <dbReference type="ARBA" id="ARBA00038076"/>
    </source>
</evidence>
<dbReference type="HOGENOM" id="CLU_000604_8_0_0"/>
<dbReference type="STRING" id="661478.OP10G_2031"/>
<dbReference type="OrthoDB" id="9770036at2"/>
<comment type="subcellular location">
    <subcellularLocation>
        <location evidence="1">Cell membrane</location>
        <topology evidence="1">Multi-pass membrane protein</topology>
    </subcellularLocation>
</comment>
<dbReference type="PANTHER" id="PTHR30572:SF4">
    <property type="entry name" value="ABC TRANSPORTER PERMEASE YTRF"/>
    <property type="match status" value="1"/>
</dbReference>
<dbReference type="GO" id="GO:0005886">
    <property type="term" value="C:plasma membrane"/>
    <property type="evidence" value="ECO:0007669"/>
    <property type="project" value="UniProtKB-SubCell"/>
</dbReference>
<reference evidence="10 11" key="1">
    <citation type="journal article" date="2014" name="PLoS ONE">
        <title>The first complete genome sequence of the class fimbriimonadia in the phylum armatimonadetes.</title>
        <authorList>
            <person name="Hu Z.Y."/>
            <person name="Wang Y.Z."/>
            <person name="Im W.T."/>
            <person name="Wang S.Y."/>
            <person name="Zhao G.P."/>
            <person name="Zheng H.J."/>
            <person name="Quan Z.X."/>
        </authorList>
    </citation>
    <scope>NUCLEOTIDE SEQUENCE [LARGE SCALE GENOMIC DNA]</scope>
    <source>
        <strain evidence="10">Gsoil 348</strain>
    </source>
</reference>
<keyword evidence="3 7" id="KW-0812">Transmembrane</keyword>
<dbReference type="GO" id="GO:0005524">
    <property type="term" value="F:ATP binding"/>
    <property type="evidence" value="ECO:0007669"/>
    <property type="project" value="UniProtKB-KW"/>
</dbReference>
<keyword evidence="4 7" id="KW-1133">Transmembrane helix</keyword>
<dbReference type="EMBL" id="CP007139">
    <property type="protein sequence ID" value="AIE85399.1"/>
    <property type="molecule type" value="Genomic_DNA"/>
</dbReference>
<evidence type="ECO:0000256" key="5">
    <source>
        <dbReference type="ARBA" id="ARBA00023136"/>
    </source>
</evidence>
<keyword evidence="2" id="KW-1003">Cell membrane</keyword>
<dbReference type="Pfam" id="PF02687">
    <property type="entry name" value="FtsX"/>
    <property type="match status" value="1"/>
</dbReference>
<keyword evidence="10" id="KW-0547">Nucleotide-binding</keyword>
<dbReference type="InterPro" id="IPR003838">
    <property type="entry name" value="ABC3_permease_C"/>
</dbReference>
<dbReference type="GO" id="GO:0022857">
    <property type="term" value="F:transmembrane transporter activity"/>
    <property type="evidence" value="ECO:0007669"/>
    <property type="project" value="TreeGrafter"/>
</dbReference>
<keyword evidence="10" id="KW-0067">ATP-binding</keyword>
<feature type="domain" description="MacB-like periplasmic core" evidence="9">
    <location>
        <begin position="21"/>
        <end position="234"/>
    </location>
</feature>
<dbReference type="Pfam" id="PF12704">
    <property type="entry name" value="MacB_PCD"/>
    <property type="match status" value="1"/>
</dbReference>
<sequence>MNIGDSLRTALRAVAANKLRSFLTMLGVVIGVGSVIAMIGIGEGTKKKSLEQIQVMGTNMLTVFPNWRRGGVGMSNDVPTLKDEDVPALKKAVPLIEYITGSVGSRVMAKYKATNYMTQVSGGEPQMAIIRNATKMHAGHWYTMDDEASARRVCVLGWVTYQELFGEDNAVGATVRIKNQNFEVLGVVSYKGGAGNWNPDDQIYIPLSTAKHRLLGRTNLDNILIQGKDADLLPITQTMVEDTLGQKRRNTTGDPLFRVMNQGEWIETMQKQTQLLSILLAGIASISLLVGGIGIMNIMLVSVTERTREIGLRKAIGAKRESILWQFLLESVVMCTVGGLIGVLLGTATVFLISGLLKVPPVLNSQAILMAFGFSAGVGLFFGLYPAMRASRLQPIEALRYE</sequence>